<feature type="chain" id="PRO_5004589707" description="Lipocalin/cytosolic fatty-acid binding domain-containing protein" evidence="1">
    <location>
        <begin position="17"/>
        <end position="178"/>
    </location>
</feature>
<feature type="signal peptide" evidence="1">
    <location>
        <begin position="1"/>
        <end position="16"/>
    </location>
</feature>
<evidence type="ECO:0000256" key="1">
    <source>
        <dbReference type="SAM" id="SignalP"/>
    </source>
</evidence>
<dbReference type="HOGENOM" id="CLU_1514339_0_0_1"/>
<evidence type="ECO:0000313" key="2">
    <source>
        <dbReference type="EnsemblMetazoa" id="SMAR000225-PA"/>
    </source>
</evidence>
<dbReference type="InterPro" id="IPR012674">
    <property type="entry name" value="Calycin"/>
</dbReference>
<name>T1IHB5_STRMM</name>
<reference evidence="2" key="2">
    <citation type="submission" date="2015-02" db="UniProtKB">
        <authorList>
            <consortium name="EnsemblMetazoa"/>
        </authorList>
    </citation>
    <scope>IDENTIFICATION</scope>
</reference>
<reference evidence="3" key="1">
    <citation type="submission" date="2011-05" db="EMBL/GenBank/DDBJ databases">
        <authorList>
            <person name="Richards S.R."/>
            <person name="Qu J."/>
            <person name="Jiang H."/>
            <person name="Jhangiani S.N."/>
            <person name="Agravi P."/>
            <person name="Goodspeed R."/>
            <person name="Gross S."/>
            <person name="Mandapat C."/>
            <person name="Jackson L."/>
            <person name="Mathew T."/>
            <person name="Pu L."/>
            <person name="Thornton R."/>
            <person name="Saada N."/>
            <person name="Wilczek-Boney K.B."/>
            <person name="Lee S."/>
            <person name="Kovar C."/>
            <person name="Wu Y."/>
            <person name="Scherer S.E."/>
            <person name="Worley K.C."/>
            <person name="Muzny D.M."/>
            <person name="Gibbs R."/>
        </authorList>
    </citation>
    <scope>NUCLEOTIDE SEQUENCE</scope>
    <source>
        <strain evidence="3">Brora</strain>
    </source>
</reference>
<dbReference type="AlphaFoldDB" id="T1IHB5"/>
<organism evidence="2 3">
    <name type="scientific">Strigamia maritima</name>
    <name type="common">European centipede</name>
    <name type="synonym">Geophilus maritimus</name>
    <dbReference type="NCBI Taxonomy" id="126957"/>
    <lineage>
        <taxon>Eukaryota</taxon>
        <taxon>Metazoa</taxon>
        <taxon>Ecdysozoa</taxon>
        <taxon>Arthropoda</taxon>
        <taxon>Myriapoda</taxon>
        <taxon>Chilopoda</taxon>
        <taxon>Pleurostigmophora</taxon>
        <taxon>Geophilomorpha</taxon>
        <taxon>Linotaeniidae</taxon>
        <taxon>Strigamia</taxon>
    </lineage>
</organism>
<dbReference type="Proteomes" id="UP000014500">
    <property type="component" value="Unassembled WGS sequence"/>
</dbReference>
<dbReference type="Gene3D" id="2.40.128.20">
    <property type="match status" value="1"/>
</dbReference>
<proteinExistence type="predicted"/>
<keyword evidence="3" id="KW-1185">Reference proteome</keyword>
<protein>
    <recommendedName>
        <fullName evidence="4">Lipocalin/cytosolic fatty-acid binding domain-containing protein</fullName>
    </recommendedName>
</protein>
<keyword evidence="1" id="KW-0732">Signal</keyword>
<accession>T1IHB5</accession>
<dbReference type="SUPFAM" id="SSF50814">
    <property type="entry name" value="Lipocalins"/>
    <property type="match status" value="1"/>
</dbReference>
<dbReference type="EMBL" id="JH429822">
    <property type="status" value="NOT_ANNOTATED_CDS"/>
    <property type="molecule type" value="Genomic_DNA"/>
</dbReference>
<evidence type="ECO:0000313" key="3">
    <source>
        <dbReference type="Proteomes" id="UP000014500"/>
    </source>
</evidence>
<sequence>MLRWTLFVFLPFLAYAHHNHDPESGSLPQDGPCSNPPAAQEKFQINELTGRWYAARSNYDSDKDRQCVEIKIEQDGNDILGTCYFKTETSNNTKVEEKYSPIADQPGRYNSYLRATPGGDYVPCNLTFTIVKVEGDNALEYACKEEGNQHIDFYRSYSRKLPVSEDADNQFIQIVKDN</sequence>
<dbReference type="PhylomeDB" id="T1IHB5"/>
<evidence type="ECO:0008006" key="4">
    <source>
        <dbReference type="Google" id="ProtNLM"/>
    </source>
</evidence>
<dbReference type="EnsemblMetazoa" id="SMAR000225-RA">
    <property type="protein sequence ID" value="SMAR000225-PA"/>
    <property type="gene ID" value="SMAR000225"/>
</dbReference>